<dbReference type="SUPFAM" id="SSF50249">
    <property type="entry name" value="Nucleic acid-binding proteins"/>
    <property type="match status" value="1"/>
</dbReference>
<accession>A0ABX4EFX5</accession>
<dbReference type="RefSeq" id="WP_094448794.1">
    <property type="nucleotide sequence ID" value="NZ_CP091801.1"/>
</dbReference>
<organism evidence="3 4">
    <name type="scientific">Segatella bryantii</name>
    <name type="common">Prevotella bryantii</name>
    <dbReference type="NCBI Taxonomy" id="77095"/>
    <lineage>
        <taxon>Bacteria</taxon>
        <taxon>Pseudomonadati</taxon>
        <taxon>Bacteroidota</taxon>
        <taxon>Bacteroidia</taxon>
        <taxon>Bacteroidales</taxon>
        <taxon>Prevotellaceae</taxon>
        <taxon>Segatella</taxon>
    </lineage>
</organism>
<dbReference type="Gene3D" id="2.40.50.140">
    <property type="entry name" value="Nucleic acid-binding proteins"/>
    <property type="match status" value="1"/>
</dbReference>
<evidence type="ECO:0000256" key="1">
    <source>
        <dbReference type="ARBA" id="ARBA00023125"/>
    </source>
</evidence>
<evidence type="ECO:0000313" key="3">
    <source>
        <dbReference type="EMBL" id="OYP54163.1"/>
    </source>
</evidence>
<evidence type="ECO:0000256" key="2">
    <source>
        <dbReference type="PIRNR" id="PIRNR002070"/>
    </source>
</evidence>
<name>A0ABX4EFX5_SEGBR</name>
<dbReference type="PIRSF" id="PIRSF002070">
    <property type="entry name" value="SSB"/>
    <property type="match status" value="1"/>
</dbReference>
<dbReference type="GO" id="GO:0003677">
    <property type="term" value="F:DNA binding"/>
    <property type="evidence" value="ECO:0007669"/>
    <property type="project" value="UniProtKB-KW"/>
</dbReference>
<dbReference type="EMBL" id="NPJF01000050">
    <property type="protein sequence ID" value="OYP54163.1"/>
    <property type="molecule type" value="Genomic_DNA"/>
</dbReference>
<evidence type="ECO:0000313" key="4">
    <source>
        <dbReference type="Proteomes" id="UP000216189"/>
    </source>
</evidence>
<sequence length="121" mass="14071">MKKIENTFTVLGFVGKDAQVREFENASVARFSVAVCRGEKDKEGKTQYTSAFISIEAWRKNENKDSFDRIKKGVMLTCEGYFKPEEWTEEDGIVRNRVIMVANKFYETPEKELEEKKEKGK</sequence>
<comment type="caution">
    <text evidence="3">The sequence shown here is derived from an EMBL/GenBank/DDBJ whole genome shotgun (WGS) entry which is preliminary data.</text>
</comment>
<proteinExistence type="predicted"/>
<reference evidence="3 4" key="1">
    <citation type="submission" date="2017-08" db="EMBL/GenBank/DDBJ databases">
        <title>Comparative genomics of non-oral Prevotella species.</title>
        <authorList>
            <person name="Accetto T."/>
            <person name="Nograsek B."/>
            <person name="Avgustin G."/>
        </authorList>
    </citation>
    <scope>NUCLEOTIDE SEQUENCE [LARGE SCALE GENOMIC DNA]</scope>
    <source>
        <strain evidence="3 4">TC1-1</strain>
    </source>
</reference>
<dbReference type="InterPro" id="IPR011344">
    <property type="entry name" value="ssDNA-bd"/>
</dbReference>
<dbReference type="CDD" id="cd04496">
    <property type="entry name" value="SSB_OBF"/>
    <property type="match status" value="1"/>
</dbReference>
<keyword evidence="1 2" id="KW-0238">DNA-binding</keyword>
<dbReference type="PROSITE" id="PS50935">
    <property type="entry name" value="SSB"/>
    <property type="match status" value="1"/>
</dbReference>
<dbReference type="Proteomes" id="UP000216189">
    <property type="component" value="Unassembled WGS sequence"/>
</dbReference>
<dbReference type="InterPro" id="IPR000424">
    <property type="entry name" value="Primosome_PriB/ssb"/>
</dbReference>
<gene>
    <name evidence="3" type="ORF">CIK91_10105</name>
</gene>
<dbReference type="InterPro" id="IPR012340">
    <property type="entry name" value="NA-bd_OB-fold"/>
</dbReference>
<protein>
    <recommendedName>
        <fullName evidence="2">Single-stranded DNA-binding protein</fullName>
    </recommendedName>
</protein>
<dbReference type="Pfam" id="PF00436">
    <property type="entry name" value="SSB"/>
    <property type="match status" value="1"/>
</dbReference>
<keyword evidence="4" id="KW-1185">Reference proteome</keyword>